<feature type="transmembrane region" description="Helical" evidence="6">
    <location>
        <begin position="226"/>
        <end position="243"/>
    </location>
</feature>
<evidence type="ECO:0000313" key="9">
    <source>
        <dbReference type="Proteomes" id="UP000190774"/>
    </source>
</evidence>
<feature type="transmembrane region" description="Helical" evidence="6">
    <location>
        <begin position="109"/>
        <end position="128"/>
    </location>
</feature>
<keyword evidence="4 6" id="KW-0472">Membrane</keyword>
<accession>A0A1T4YBR3</accession>
<dbReference type="EMBL" id="FUYE01000009">
    <property type="protein sequence ID" value="SKA99206.1"/>
    <property type="molecule type" value="Genomic_DNA"/>
</dbReference>
<comment type="subcellular location">
    <subcellularLocation>
        <location evidence="1">Membrane</location>
        <topology evidence="1">Multi-pass membrane protein</topology>
    </subcellularLocation>
</comment>
<evidence type="ECO:0000259" key="7">
    <source>
        <dbReference type="Pfam" id="PF04932"/>
    </source>
</evidence>
<evidence type="ECO:0000313" key="8">
    <source>
        <dbReference type="EMBL" id="SKA99206.1"/>
    </source>
</evidence>
<name>A0A1T4YBR3_9BACT</name>
<dbReference type="Proteomes" id="UP000190774">
    <property type="component" value="Unassembled WGS sequence"/>
</dbReference>
<sequence length="469" mass="52669">MEYRAALLFLFLYYIRPQDWIPAMVGFNIVRPVILIWIASFMNARSRSPVPGVFKTPHDWAMLAYYGYIVWTSPDSNGTFKAFLPYVVFYFFTLHSLTTWERVLGYLKFWNFMLLGVAFMAVASLYGLDLTGAKDMTSMFFDRLCIGTWLHNNPNALAHSVIVAIPLSYVLYFWKGGFTGRIIIFPLCSALAAHCAYSTQSKGSFLVGGVLCVLVFVIGRPKAVQIFAIAIAATLGVSALSFLPRMEKMGNLRADEGVQGRLMVWEMAREITRTKSTGEGWGQFKGYIIWEGQMENKATHSSYVQVGAELGINGLFCYLLLLWIAGRSLLVGSQLTQPETDHERCRRAAMLLLIAYCMSGWMINRQYHNEYFLVIAVAAAIHRLNLAEFKRAQDLLLQAGAETSSSTNPEADGEKTAPQRPEEQIPEPLMAFLNSGKRLWNRITAVDIGVGVAATWAVLTTWDYVLKNL</sequence>
<feature type="domain" description="O-antigen ligase-related" evidence="7">
    <location>
        <begin position="189"/>
        <end position="319"/>
    </location>
</feature>
<evidence type="ECO:0000256" key="3">
    <source>
        <dbReference type="ARBA" id="ARBA00022989"/>
    </source>
</evidence>
<keyword evidence="9" id="KW-1185">Reference proteome</keyword>
<evidence type="ECO:0000256" key="4">
    <source>
        <dbReference type="ARBA" id="ARBA00023136"/>
    </source>
</evidence>
<feature type="region of interest" description="Disordered" evidence="5">
    <location>
        <begin position="401"/>
        <end position="425"/>
    </location>
</feature>
<reference evidence="9" key="1">
    <citation type="submission" date="2017-02" db="EMBL/GenBank/DDBJ databases">
        <authorList>
            <person name="Varghese N."/>
            <person name="Submissions S."/>
        </authorList>
    </citation>
    <scope>NUCLEOTIDE SEQUENCE [LARGE SCALE GENOMIC DNA]</scope>
    <source>
        <strain evidence="9">ATCC 700200</strain>
    </source>
</reference>
<keyword evidence="3 6" id="KW-1133">Transmembrane helix</keyword>
<keyword evidence="2 6" id="KW-0812">Transmembrane</keyword>
<evidence type="ECO:0000256" key="2">
    <source>
        <dbReference type="ARBA" id="ARBA00022692"/>
    </source>
</evidence>
<evidence type="ECO:0000256" key="1">
    <source>
        <dbReference type="ARBA" id="ARBA00004141"/>
    </source>
</evidence>
<gene>
    <name evidence="8" type="ORF">SAMN02745166_02863</name>
</gene>
<evidence type="ECO:0000256" key="6">
    <source>
        <dbReference type="SAM" id="Phobius"/>
    </source>
</evidence>
<feature type="transmembrane region" description="Helical" evidence="6">
    <location>
        <begin position="303"/>
        <end position="324"/>
    </location>
</feature>
<feature type="transmembrane region" description="Helical" evidence="6">
    <location>
        <begin position="156"/>
        <end position="174"/>
    </location>
</feature>
<dbReference type="PANTHER" id="PTHR37422:SF13">
    <property type="entry name" value="LIPOPOLYSACCHARIDE BIOSYNTHESIS PROTEIN PA4999-RELATED"/>
    <property type="match status" value="1"/>
</dbReference>
<keyword evidence="8" id="KW-0436">Ligase</keyword>
<dbReference type="RefSeq" id="WP_078814046.1">
    <property type="nucleotide sequence ID" value="NZ_FUYE01000009.1"/>
</dbReference>
<dbReference type="STRING" id="48467.SAMN02745166_02863"/>
<dbReference type="InterPro" id="IPR051533">
    <property type="entry name" value="WaaL-like"/>
</dbReference>
<feature type="compositionally biased region" description="Basic and acidic residues" evidence="5">
    <location>
        <begin position="412"/>
        <end position="423"/>
    </location>
</feature>
<dbReference type="GO" id="GO:0016020">
    <property type="term" value="C:membrane"/>
    <property type="evidence" value="ECO:0007669"/>
    <property type="project" value="UniProtKB-SubCell"/>
</dbReference>
<dbReference type="AlphaFoldDB" id="A0A1T4YBR3"/>
<dbReference type="GO" id="GO:0016874">
    <property type="term" value="F:ligase activity"/>
    <property type="evidence" value="ECO:0007669"/>
    <property type="project" value="UniProtKB-KW"/>
</dbReference>
<evidence type="ECO:0000256" key="5">
    <source>
        <dbReference type="SAM" id="MobiDB-lite"/>
    </source>
</evidence>
<feature type="transmembrane region" description="Helical" evidence="6">
    <location>
        <begin position="203"/>
        <end position="219"/>
    </location>
</feature>
<proteinExistence type="predicted"/>
<dbReference type="Pfam" id="PF04932">
    <property type="entry name" value="Wzy_C"/>
    <property type="match status" value="1"/>
</dbReference>
<protein>
    <submittedName>
        <fullName evidence="8">O-antigen ligase</fullName>
    </submittedName>
</protein>
<feature type="transmembrane region" description="Helical" evidence="6">
    <location>
        <begin position="20"/>
        <end position="40"/>
    </location>
</feature>
<dbReference type="OrthoDB" id="185850at2"/>
<dbReference type="PANTHER" id="PTHR37422">
    <property type="entry name" value="TEICHURONIC ACID BIOSYNTHESIS PROTEIN TUAE"/>
    <property type="match status" value="1"/>
</dbReference>
<feature type="transmembrane region" description="Helical" evidence="6">
    <location>
        <begin position="83"/>
        <end position="100"/>
    </location>
</feature>
<organism evidence="8 9">
    <name type="scientific">Prosthecobacter debontii</name>
    <dbReference type="NCBI Taxonomy" id="48467"/>
    <lineage>
        <taxon>Bacteria</taxon>
        <taxon>Pseudomonadati</taxon>
        <taxon>Verrucomicrobiota</taxon>
        <taxon>Verrucomicrobiia</taxon>
        <taxon>Verrucomicrobiales</taxon>
        <taxon>Verrucomicrobiaceae</taxon>
        <taxon>Prosthecobacter</taxon>
    </lineage>
</organism>
<dbReference type="InterPro" id="IPR007016">
    <property type="entry name" value="O-antigen_ligase-rel_domated"/>
</dbReference>